<feature type="compositionally biased region" description="Basic and acidic residues" evidence="1">
    <location>
        <begin position="703"/>
        <end position="713"/>
    </location>
</feature>
<feature type="region of interest" description="Disordered" evidence="1">
    <location>
        <begin position="1025"/>
        <end position="1054"/>
    </location>
</feature>
<evidence type="ECO:0000313" key="2">
    <source>
        <dbReference type="EMBL" id="CAH9120347.1"/>
    </source>
</evidence>
<evidence type="ECO:0000256" key="1">
    <source>
        <dbReference type="SAM" id="MobiDB-lite"/>
    </source>
</evidence>
<feature type="compositionally biased region" description="Pro residues" evidence="1">
    <location>
        <begin position="603"/>
        <end position="625"/>
    </location>
</feature>
<evidence type="ECO:0000313" key="3">
    <source>
        <dbReference type="Proteomes" id="UP001152484"/>
    </source>
</evidence>
<feature type="region of interest" description="Disordered" evidence="1">
    <location>
        <begin position="276"/>
        <end position="309"/>
    </location>
</feature>
<dbReference type="Proteomes" id="UP001152484">
    <property type="component" value="Unassembled WGS sequence"/>
</dbReference>
<name>A0A9P1A0Y0_CUSEU</name>
<reference evidence="2" key="1">
    <citation type="submission" date="2022-07" db="EMBL/GenBank/DDBJ databases">
        <authorList>
            <person name="Macas J."/>
            <person name="Novak P."/>
            <person name="Neumann P."/>
        </authorList>
    </citation>
    <scope>NUCLEOTIDE SEQUENCE</scope>
</reference>
<protein>
    <submittedName>
        <fullName evidence="2">Uncharacterized protein</fullName>
    </submittedName>
</protein>
<gene>
    <name evidence="2" type="ORF">CEURO_LOCUS22681</name>
</gene>
<keyword evidence="3" id="KW-1185">Reference proteome</keyword>
<accession>A0A9P1A0Y0</accession>
<dbReference type="AlphaFoldDB" id="A0A9P1A0Y0"/>
<feature type="compositionally biased region" description="Low complexity" evidence="1">
    <location>
        <begin position="626"/>
        <end position="648"/>
    </location>
</feature>
<proteinExistence type="predicted"/>
<feature type="compositionally biased region" description="Polar residues" evidence="1">
    <location>
        <begin position="656"/>
        <end position="668"/>
    </location>
</feature>
<sequence>MAFININDLTKEEINTLVSNIYTGMNCDLSALPELAANHETMMKIIKAMEDSQLNKVVGYHFESYSTRDVAEFYLNATYEGETIRSNVNGENITLTPEDLNALFGVVEDPQEEETEGFLTLDSVKVTVDNFVQLYCRPEVSRVPKLYMKKNLLLSDYEKLVNILHRCVWSKSTSTDDMNVLNAKVVFAVHHGMNINWGQVIVKSLVEFIKKKDKETGMFKTPMGYGLLISETLLKARIGLRNPIEADYTKLLFLNTSNDRKVALKAEQKRLRTLEFNRERQQQKVVQPKKVTKKQQKPPTPSDSEEEMPLVKKVVKKVPKKKTTPVKVHKMVAKKSVLKRKVPSPISIESTPSAAPVAKKAKILTPAVQEKLEDSVTSAPTNRNAWQGKRIVFESSDAEEEVVVHDATTQGEPHFSPPASANDQPLVVSSPEHQEDSRISSPAEPLLNNFSALDREFIRVLAWRKWRVGPLTELLKNLSYFISEEEEVLRWADTEDVEQCLSKDFLLSVLQKKKEKLQGKAPLFRKSPEDHVKALQEHEMDDFDAWLVEKKRKESMIKFRHSAHGKGEPSTANDLPLVMEKLIKEWRESLFTETILEVIPTTIPSPPPSPKISSPQPPQKTPTPQKPSNSKSPPLSPCKSFSPPKNRSPSPPPSSHRQIVQYQPQQIISSTTPPQQKSTSPTKSEHGATPQDSLPPQQPADQQKPEWFLRDSDPTTISPISAPQGYSRHSIASNPSLRKKKKKVVRNRIPIYSSYEDSSDMDGFMISKSYKATSKRQKTPPLTQLEHELPVESLSSVQEHHPLPNGRGLEMPPSDGQKNQIPFNKFVEAAEDFGGQLLHGMNKLIQINDKHYGHLAHVNDKLNSGMQFISYRFENLTTSLNDFMASSTAKTDTLSREVESIHKTLFTFHQTLIAQGKAIETISSNIDELQRADTKTKEQLLDIEELCKVHRDQARTLFAQDKERYQKMVLLEASNKDIMSALQKQHGLIEGLTSVTQTLPETLEQIASTQAKEFQKVSLLLGDLDDAKKGEEGPHLSKPRTTRTSTSAEPSVDPTPYFEAALQKKRLAGIPRPPSPLKKGSKKKKALSFKQWRLGGSQVMTAIQFDEMKQKMTSTQQQNLYLDHDGHVKVRHGGSLEEAEFWFHNSIVPGKDIHEGVLNYLDCKLSPVWASYQRTGNLAGIRKEVNAELKRLQGLDEQARAEAAKAIM</sequence>
<feature type="region of interest" description="Disordered" evidence="1">
    <location>
        <begin position="405"/>
        <end position="427"/>
    </location>
</feature>
<feature type="region of interest" description="Disordered" evidence="1">
    <location>
        <begin position="600"/>
        <end position="744"/>
    </location>
</feature>
<dbReference type="OrthoDB" id="1839319at2759"/>
<feature type="compositionally biased region" description="Basic and acidic residues" evidence="1">
    <location>
        <begin position="1025"/>
        <end position="1035"/>
    </location>
</feature>
<dbReference type="EMBL" id="CAMAPE010000098">
    <property type="protein sequence ID" value="CAH9120347.1"/>
    <property type="molecule type" value="Genomic_DNA"/>
</dbReference>
<feature type="compositionally biased region" description="Low complexity" evidence="1">
    <location>
        <begin position="669"/>
        <end position="682"/>
    </location>
</feature>
<comment type="caution">
    <text evidence="2">The sequence shown here is derived from an EMBL/GenBank/DDBJ whole genome shotgun (WGS) entry which is preliminary data.</text>
</comment>
<organism evidence="2 3">
    <name type="scientific">Cuscuta europaea</name>
    <name type="common">European dodder</name>
    <dbReference type="NCBI Taxonomy" id="41803"/>
    <lineage>
        <taxon>Eukaryota</taxon>
        <taxon>Viridiplantae</taxon>
        <taxon>Streptophyta</taxon>
        <taxon>Embryophyta</taxon>
        <taxon>Tracheophyta</taxon>
        <taxon>Spermatophyta</taxon>
        <taxon>Magnoliopsida</taxon>
        <taxon>eudicotyledons</taxon>
        <taxon>Gunneridae</taxon>
        <taxon>Pentapetalae</taxon>
        <taxon>asterids</taxon>
        <taxon>lamiids</taxon>
        <taxon>Solanales</taxon>
        <taxon>Convolvulaceae</taxon>
        <taxon>Cuscuteae</taxon>
        <taxon>Cuscuta</taxon>
        <taxon>Cuscuta subgen. Cuscuta</taxon>
    </lineage>
</organism>
<feature type="compositionally biased region" description="Polar residues" evidence="1">
    <location>
        <begin position="690"/>
        <end position="701"/>
    </location>
</feature>